<sequence length="453" mass="49166">MRALGRDRSMCAWDDFAQASIDARLSLEQARSGQIPPFLLLSVPGLSAGEHRVCSELWTRDRVAASRAERARLDFRFDLTIRDKLRVGYLSNDFHDHATAHLLIETLEANDRARCELHAFSFGADDRGLMRGRLNDAFDGFHDVTALSDSAAASAVHAAQIDILVDLKGYTRGARTGILMLRPAPVQVNFLGYPGTLGGGICDYIITDTFMTPPAAAADYSESFAYMPHSYQPHGRAALGPPPSRAEAGLPDSAFVFCCFNQAYKLTPAVFDLWCRLLDAIPDSVLWLLASDQAEGNLRGEALRRGVAPGRLVFAPEMTQSEHLRRLQLADLVLDTAPYGAHTTASDALWAGVPVVSCAGDTFASRVAGSLLHAVGLPELIAADEADYLAVALTLAAEPDLLRAAKAKLQRNRLVAPLFDAPAYARSLQDLYDQMWLRCRSGAAAGPIWASRS</sequence>
<evidence type="ECO:0000256" key="2">
    <source>
        <dbReference type="ARBA" id="ARBA00022679"/>
    </source>
</evidence>
<gene>
    <name evidence="6" type="ORF">HL667_10725</name>
</gene>
<keyword evidence="7" id="KW-1185">Reference proteome</keyword>
<reference evidence="6" key="1">
    <citation type="submission" date="2020-05" db="EMBL/GenBank/DDBJ databases">
        <title>Nod-independent and nitrogen-fixing Bradyrhizobium aeschynomene sp. nov. isolated from nodules of Aeschynomene indica.</title>
        <authorList>
            <person name="Zhang Z."/>
        </authorList>
    </citation>
    <scope>NUCLEOTIDE SEQUENCE</scope>
    <source>
        <strain evidence="6">83012</strain>
    </source>
</reference>
<dbReference type="GO" id="GO:0016757">
    <property type="term" value="F:glycosyltransferase activity"/>
    <property type="evidence" value="ECO:0007669"/>
    <property type="project" value="UniProtKB-KW"/>
</dbReference>
<keyword evidence="6" id="KW-0328">Glycosyltransferase</keyword>
<dbReference type="SUPFAM" id="SSF53756">
    <property type="entry name" value="UDP-Glycosyltransferase/glycogen phosphorylase"/>
    <property type="match status" value="1"/>
</dbReference>
<accession>A0ABX2CDP8</accession>
<organism evidence="6 7">
    <name type="scientific">Bradyrhizobium aeschynomenes</name>
    <dbReference type="NCBI Taxonomy" id="2734909"/>
    <lineage>
        <taxon>Bacteria</taxon>
        <taxon>Pseudomonadati</taxon>
        <taxon>Pseudomonadota</taxon>
        <taxon>Alphaproteobacteria</taxon>
        <taxon>Hyphomicrobiales</taxon>
        <taxon>Nitrobacteraceae</taxon>
        <taxon>Bradyrhizobium</taxon>
    </lineage>
</organism>
<protein>
    <submittedName>
        <fullName evidence="6">UDP-N-acetylglucosamine-peptide N-acetylglucosaminyltransferase</fullName>
    </submittedName>
</protein>
<dbReference type="Gene3D" id="3.40.50.2000">
    <property type="entry name" value="Glycogen Phosphorylase B"/>
    <property type="match status" value="1"/>
</dbReference>
<dbReference type="PANTHER" id="PTHR44998:SF1">
    <property type="entry name" value="UDP-N-ACETYLGLUCOSAMINE--PEPTIDE N-ACETYLGLUCOSAMINYLTRANSFERASE 110 KDA SUBUNIT"/>
    <property type="match status" value="1"/>
</dbReference>
<dbReference type="Gene3D" id="3.40.50.11380">
    <property type="match status" value="1"/>
</dbReference>
<evidence type="ECO:0000256" key="3">
    <source>
        <dbReference type="ARBA" id="ARBA00022737"/>
    </source>
</evidence>
<dbReference type="PANTHER" id="PTHR44998">
    <property type="match status" value="1"/>
</dbReference>
<comment type="pathway">
    <text evidence="1">Protein modification; protein glycosylation.</text>
</comment>
<keyword evidence="3" id="KW-0677">Repeat</keyword>
<dbReference type="Pfam" id="PF13844">
    <property type="entry name" value="Glyco_transf_41"/>
    <property type="match status" value="2"/>
</dbReference>
<keyword evidence="4" id="KW-0802">TPR repeat</keyword>
<dbReference type="RefSeq" id="WP_172110495.1">
    <property type="nucleotide sequence ID" value="NZ_JABFDN010000002.1"/>
</dbReference>
<dbReference type="InterPro" id="IPR029489">
    <property type="entry name" value="OGT/SEC/SPY_C"/>
</dbReference>
<dbReference type="Proteomes" id="UP000886476">
    <property type="component" value="Unassembled WGS sequence"/>
</dbReference>
<evidence type="ECO:0000313" key="6">
    <source>
        <dbReference type="EMBL" id="NPU65467.1"/>
    </source>
</evidence>
<evidence type="ECO:0000256" key="1">
    <source>
        <dbReference type="ARBA" id="ARBA00004922"/>
    </source>
</evidence>
<name>A0ABX2CDP8_9BRAD</name>
<feature type="domain" description="O-GlcNAc transferase C-terminal" evidence="5">
    <location>
        <begin position="244"/>
        <end position="428"/>
    </location>
</feature>
<evidence type="ECO:0000313" key="7">
    <source>
        <dbReference type="Proteomes" id="UP000886476"/>
    </source>
</evidence>
<dbReference type="EMBL" id="JABFDN010000002">
    <property type="protein sequence ID" value="NPU65467.1"/>
    <property type="molecule type" value="Genomic_DNA"/>
</dbReference>
<keyword evidence="2" id="KW-0808">Transferase</keyword>
<evidence type="ECO:0000256" key="4">
    <source>
        <dbReference type="ARBA" id="ARBA00022803"/>
    </source>
</evidence>
<evidence type="ECO:0000259" key="5">
    <source>
        <dbReference type="Pfam" id="PF13844"/>
    </source>
</evidence>
<proteinExistence type="predicted"/>
<feature type="domain" description="O-GlcNAc transferase C-terminal" evidence="5">
    <location>
        <begin position="73"/>
        <end position="231"/>
    </location>
</feature>
<comment type="caution">
    <text evidence="6">The sequence shown here is derived from an EMBL/GenBank/DDBJ whole genome shotgun (WGS) entry which is preliminary data.</text>
</comment>